<comment type="caution">
    <text evidence="1">The sequence shown here is derived from an EMBL/GenBank/DDBJ whole genome shotgun (WGS) entry which is preliminary data.</text>
</comment>
<accession>A0A015JGF6</accession>
<organism evidence="1 2">
    <name type="scientific">Rhizophagus irregularis (strain DAOM 197198w)</name>
    <name type="common">Glomus intraradices</name>
    <dbReference type="NCBI Taxonomy" id="1432141"/>
    <lineage>
        <taxon>Eukaryota</taxon>
        <taxon>Fungi</taxon>
        <taxon>Fungi incertae sedis</taxon>
        <taxon>Mucoromycota</taxon>
        <taxon>Glomeromycotina</taxon>
        <taxon>Glomeromycetes</taxon>
        <taxon>Glomerales</taxon>
        <taxon>Glomeraceae</taxon>
        <taxon>Rhizophagus</taxon>
    </lineage>
</organism>
<dbReference type="Proteomes" id="UP000022910">
    <property type="component" value="Unassembled WGS sequence"/>
</dbReference>
<dbReference type="EMBL" id="JEMT01028652">
    <property type="protein sequence ID" value="EXX54029.1"/>
    <property type="molecule type" value="Genomic_DNA"/>
</dbReference>
<reference evidence="1 2" key="1">
    <citation type="submission" date="2014-02" db="EMBL/GenBank/DDBJ databases">
        <title>Single nucleus genome sequencing reveals high similarity among nuclei of an endomycorrhizal fungus.</title>
        <authorList>
            <person name="Lin K."/>
            <person name="Geurts R."/>
            <person name="Zhang Z."/>
            <person name="Limpens E."/>
            <person name="Saunders D.G."/>
            <person name="Mu D."/>
            <person name="Pang E."/>
            <person name="Cao H."/>
            <person name="Cha H."/>
            <person name="Lin T."/>
            <person name="Zhou Q."/>
            <person name="Shang Y."/>
            <person name="Li Y."/>
            <person name="Ivanov S."/>
            <person name="Sharma T."/>
            <person name="Velzen R.V."/>
            <person name="Ruijter N.D."/>
            <person name="Aanen D.K."/>
            <person name="Win J."/>
            <person name="Kamoun S."/>
            <person name="Bisseling T."/>
            <person name="Huang S."/>
        </authorList>
    </citation>
    <scope>NUCLEOTIDE SEQUENCE [LARGE SCALE GENOMIC DNA]</scope>
    <source>
        <strain evidence="2">DAOM197198w</strain>
    </source>
</reference>
<proteinExistence type="predicted"/>
<sequence>MDYGNNLKFKSKDVYKNFSAIIQRRVNYYDSIQFTVHLESDVYVNITLRVGEAIDVEVADSHGEQSYALIRVIMIHQDDSEMEMLIP</sequence>
<dbReference type="AlphaFoldDB" id="A0A015JGF6"/>
<dbReference type="HOGENOM" id="CLU_2484531_0_0_1"/>
<keyword evidence="2" id="KW-1185">Reference proteome</keyword>
<protein>
    <submittedName>
        <fullName evidence="1">Uncharacterized protein</fullName>
    </submittedName>
</protein>
<evidence type="ECO:0000313" key="2">
    <source>
        <dbReference type="Proteomes" id="UP000022910"/>
    </source>
</evidence>
<evidence type="ECO:0000313" key="1">
    <source>
        <dbReference type="EMBL" id="EXX54029.1"/>
    </source>
</evidence>
<gene>
    <name evidence="1" type="ORF">RirG_238410</name>
</gene>
<name>A0A015JGF6_RHIIW</name>